<keyword evidence="5" id="KW-0496">Mitochondrion</keyword>
<dbReference type="Proteomes" id="UP001174694">
    <property type="component" value="Unassembled WGS sequence"/>
</dbReference>
<evidence type="ECO:0000256" key="3">
    <source>
        <dbReference type="ARBA" id="ARBA00004370"/>
    </source>
</evidence>
<evidence type="ECO:0000256" key="5">
    <source>
        <dbReference type="ARBA" id="ARBA00023128"/>
    </source>
</evidence>
<evidence type="ECO:0000256" key="7">
    <source>
        <dbReference type="SAM" id="MobiDB-lite"/>
    </source>
</evidence>
<gene>
    <name evidence="8" type="ORF">NKR23_g12464</name>
</gene>
<dbReference type="InterPro" id="IPR052374">
    <property type="entry name" value="SERAC1"/>
</dbReference>
<evidence type="ECO:0008006" key="10">
    <source>
        <dbReference type="Google" id="ProtNLM"/>
    </source>
</evidence>
<dbReference type="PANTHER" id="PTHR48182:SF2">
    <property type="entry name" value="PROTEIN SERAC1"/>
    <property type="match status" value="1"/>
</dbReference>
<evidence type="ECO:0000313" key="9">
    <source>
        <dbReference type="Proteomes" id="UP001174694"/>
    </source>
</evidence>
<sequence length="246" mass="27070">PPAQDHKVDIVAISGLGGHAFGSFKERGRRAYVAARCTPYHITGEGDTIPIARVMVYGYESSLPQGQSFQNLEDLGTSFHSHLLRLAVAGAFRPIIFIAHSLGGLIVKQTLIYLSKSTREEDKNLIRAVYGIAFFGVRHDGMDISTLRSMVGDGPNRFLLESIGHINSQSSLFSSATSQRRWVGEESLRLSASTRPGCLQRRSRSMASGKWQGRPQCWSPNHPPRIADRGRVVRSTSAPSPARTRK</sequence>
<feature type="region of interest" description="Disordered" evidence="7">
    <location>
        <begin position="199"/>
        <end position="246"/>
    </location>
</feature>
<evidence type="ECO:0000256" key="6">
    <source>
        <dbReference type="ARBA" id="ARBA00023136"/>
    </source>
</evidence>
<evidence type="ECO:0000256" key="2">
    <source>
        <dbReference type="ARBA" id="ARBA00004240"/>
    </source>
</evidence>
<reference evidence="8" key="1">
    <citation type="submission" date="2022-07" db="EMBL/GenBank/DDBJ databases">
        <title>Fungi with potential for degradation of polypropylene.</title>
        <authorList>
            <person name="Gostincar C."/>
        </authorList>
    </citation>
    <scope>NUCLEOTIDE SEQUENCE</scope>
    <source>
        <strain evidence="8">EXF-13308</strain>
    </source>
</reference>
<proteinExistence type="predicted"/>
<keyword evidence="4" id="KW-0256">Endoplasmic reticulum</keyword>
<dbReference type="GO" id="GO:0005783">
    <property type="term" value="C:endoplasmic reticulum"/>
    <property type="evidence" value="ECO:0007669"/>
    <property type="project" value="UniProtKB-SubCell"/>
</dbReference>
<protein>
    <recommendedName>
        <fullName evidence="10">DUF676 domain-containing protein</fullName>
    </recommendedName>
</protein>
<evidence type="ECO:0000313" key="8">
    <source>
        <dbReference type="EMBL" id="KAJ9129772.1"/>
    </source>
</evidence>
<comment type="subcellular location">
    <subcellularLocation>
        <location evidence="2">Endoplasmic reticulum</location>
    </subcellularLocation>
    <subcellularLocation>
        <location evidence="3">Membrane</location>
    </subcellularLocation>
    <subcellularLocation>
        <location evidence="1">Mitochondrion</location>
    </subcellularLocation>
</comment>
<dbReference type="SUPFAM" id="SSF53474">
    <property type="entry name" value="alpha/beta-Hydrolases"/>
    <property type="match status" value="1"/>
</dbReference>
<keyword evidence="6" id="KW-0472">Membrane</keyword>
<organism evidence="8 9">
    <name type="scientific">Pleurostoma richardsiae</name>
    <dbReference type="NCBI Taxonomy" id="41990"/>
    <lineage>
        <taxon>Eukaryota</taxon>
        <taxon>Fungi</taxon>
        <taxon>Dikarya</taxon>
        <taxon>Ascomycota</taxon>
        <taxon>Pezizomycotina</taxon>
        <taxon>Sordariomycetes</taxon>
        <taxon>Sordariomycetidae</taxon>
        <taxon>Calosphaeriales</taxon>
        <taxon>Pleurostomataceae</taxon>
        <taxon>Pleurostoma</taxon>
    </lineage>
</organism>
<keyword evidence="9" id="KW-1185">Reference proteome</keyword>
<evidence type="ECO:0000256" key="4">
    <source>
        <dbReference type="ARBA" id="ARBA00022824"/>
    </source>
</evidence>
<feature type="non-terminal residue" evidence="8">
    <location>
        <position position="1"/>
    </location>
</feature>
<dbReference type="PANTHER" id="PTHR48182">
    <property type="entry name" value="PROTEIN SERAC1"/>
    <property type="match status" value="1"/>
</dbReference>
<accession>A0AA38VAV4</accession>
<dbReference type="AlphaFoldDB" id="A0AA38VAV4"/>
<comment type="caution">
    <text evidence="8">The sequence shown here is derived from an EMBL/GenBank/DDBJ whole genome shotgun (WGS) entry which is preliminary data.</text>
</comment>
<dbReference type="EMBL" id="JANBVO010000139">
    <property type="protein sequence ID" value="KAJ9129772.1"/>
    <property type="molecule type" value="Genomic_DNA"/>
</dbReference>
<dbReference type="InterPro" id="IPR029058">
    <property type="entry name" value="AB_hydrolase_fold"/>
</dbReference>
<dbReference type="GO" id="GO:0016020">
    <property type="term" value="C:membrane"/>
    <property type="evidence" value="ECO:0007669"/>
    <property type="project" value="UniProtKB-SubCell"/>
</dbReference>
<evidence type="ECO:0000256" key="1">
    <source>
        <dbReference type="ARBA" id="ARBA00004173"/>
    </source>
</evidence>
<dbReference type="GO" id="GO:0005739">
    <property type="term" value="C:mitochondrion"/>
    <property type="evidence" value="ECO:0007669"/>
    <property type="project" value="UniProtKB-SubCell"/>
</dbReference>
<name>A0AA38VAV4_9PEZI</name>